<protein>
    <recommendedName>
        <fullName evidence="3">Portal protein</fullName>
    </recommendedName>
</protein>
<dbReference type="InterPro" id="IPR056909">
    <property type="entry name" value="SU10_portal"/>
</dbReference>
<name>A0ABM8AXS6_9BACT</name>
<dbReference type="Proteomes" id="UP001317742">
    <property type="component" value="Chromosome"/>
</dbReference>
<reference evidence="1 2" key="1">
    <citation type="submission" date="2022-08" db="EMBL/GenBank/DDBJ databases">
        <title>Genome Sequence of the sulphate-reducing bacterium, Pseudodesulfovibrio sp. SYK.</title>
        <authorList>
            <person name="Kondo R."/>
            <person name="Kataoka T."/>
        </authorList>
    </citation>
    <scope>NUCLEOTIDE SEQUENCE [LARGE SCALE GENOMIC DNA]</scope>
    <source>
        <strain evidence="1 2">SYK</strain>
    </source>
</reference>
<dbReference type="EMBL" id="AP026709">
    <property type="protein sequence ID" value="BDQ36309.1"/>
    <property type="molecule type" value="Genomic_DNA"/>
</dbReference>
<accession>A0ABM8AXS6</accession>
<evidence type="ECO:0000313" key="2">
    <source>
        <dbReference type="Proteomes" id="UP001317742"/>
    </source>
</evidence>
<gene>
    <name evidence="1" type="ORF">SYK_06690</name>
</gene>
<keyword evidence="2" id="KW-1185">Reference proteome</keyword>
<organism evidence="1 2">
    <name type="scientific">Pseudodesulfovibrio nedwellii</name>
    <dbReference type="NCBI Taxonomy" id="2973072"/>
    <lineage>
        <taxon>Bacteria</taxon>
        <taxon>Pseudomonadati</taxon>
        <taxon>Thermodesulfobacteriota</taxon>
        <taxon>Desulfovibrionia</taxon>
        <taxon>Desulfovibrionales</taxon>
        <taxon>Desulfovibrionaceae</taxon>
    </lineage>
</organism>
<dbReference type="Pfam" id="PF23899">
    <property type="entry name" value="SU10_portal"/>
    <property type="match status" value="1"/>
</dbReference>
<evidence type="ECO:0000313" key="1">
    <source>
        <dbReference type="EMBL" id="BDQ36309.1"/>
    </source>
</evidence>
<proteinExistence type="predicted"/>
<sequence>MTTTEQQPEESKQEKANVDALGSFLRAEFDEVANQRLLYEERWLRDLRQVKGVYDPEILAAMDPKRSKVNLRVTKTKVDGTKARAMDILFQANGEKNWGISSTPEPVVHPKMIQEKAAELIEQGVSPDDIDEDAILRDIAKKNAENMTRVMSDQLVESPGSPSYRRVCNDLLGNAFKFGTGCMKGPLVKKRVRDRYTIDEATGQWTLARHEDAGLLPAYEFVSIWNTYPDISVTDPKKMRFVWQDHLMMPNELMDLALMPNFSERTIRQYILDHPQGDAEIKKYETDLRVMGELETSSPDLSGRFRVYERWGYVQGHQLVMAGVEIEPERAGESFPANVWMVGNRVIKAVISPIEGVEIPYHFFFYDKDESSFYGNGIPTVMRDCQMGINASVRMTLDNAAIASGPQIGVNVRALADGVDPTDVHGWKVWPFKSGVDVRSAFNVFELPSHTPELMSITKMFSEFSDELTSPRFMQGDNAAVRGAGDTASGLSMLMGAASIPLKDIVKDFDDNITKPFIKALYHWNMKFNPREDIKGDFDIVARGSSALIAKEIQAQRMTQAVALTDNPRFQGRVKDDELLEEIFKSMDLDPEILRDDREYEDWQQKQMTMQATAEATANVQAIVGEMEKRGLDPQAALTQMLGGAIQQQQQTAAPQEVGA</sequence>
<evidence type="ECO:0008006" key="3">
    <source>
        <dbReference type="Google" id="ProtNLM"/>
    </source>
</evidence>
<dbReference type="RefSeq" id="WP_281762224.1">
    <property type="nucleotide sequence ID" value="NZ_AP026709.1"/>
</dbReference>